<comment type="subcellular location">
    <subcellularLocation>
        <location evidence="1">Cell membrane</location>
    </subcellularLocation>
</comment>
<dbReference type="RefSeq" id="WP_092861210.1">
    <property type="nucleotide sequence ID" value="NZ_FOQH01000007.1"/>
</dbReference>
<sequence length="286" mass="30647">MTEPAAAPALGVIIPANDEEDHIGRCLAAVLAQRGLGPGALEVIVAANGCTDATVARARALAPDFAAKGWRLEVLDIPRGGKTHALNLGDAAATAGARAYLDADVTMDPDLLAATAKALARPGPLYVAGRLRVVRAKSWVTRRYAELWTRLPFMRPGSAPGAGFFAVNAAGRARWGDFPAIISDDSFVRWRFAPAERLELPAGYDWPMVEGFAGLVRVRRRQDAGMRELQRLHPELAANEGKAAMRRADHLRLLAAAPVSYAVYVAVSLAVRLGGRDGAEWSRGRR</sequence>
<dbReference type="SUPFAM" id="SSF53448">
    <property type="entry name" value="Nucleotide-diphospho-sugar transferases"/>
    <property type="match status" value="1"/>
</dbReference>
<keyword evidence="2" id="KW-1003">Cell membrane</keyword>
<dbReference type="PANTHER" id="PTHR43646">
    <property type="entry name" value="GLYCOSYLTRANSFERASE"/>
    <property type="match status" value="1"/>
</dbReference>
<keyword evidence="5 6" id="KW-0472">Membrane</keyword>
<dbReference type="OrthoDB" id="9797391at2"/>
<proteinExistence type="predicted"/>
<evidence type="ECO:0000256" key="4">
    <source>
        <dbReference type="ARBA" id="ARBA00022679"/>
    </source>
</evidence>
<organism evidence="8 9">
    <name type="scientific">Albimonas pacifica</name>
    <dbReference type="NCBI Taxonomy" id="1114924"/>
    <lineage>
        <taxon>Bacteria</taxon>
        <taxon>Pseudomonadati</taxon>
        <taxon>Pseudomonadota</taxon>
        <taxon>Alphaproteobacteria</taxon>
        <taxon>Rhodobacterales</taxon>
        <taxon>Paracoccaceae</taxon>
        <taxon>Albimonas</taxon>
    </lineage>
</organism>
<keyword evidence="9" id="KW-1185">Reference proteome</keyword>
<keyword evidence="4 8" id="KW-0808">Transferase</keyword>
<evidence type="ECO:0000256" key="5">
    <source>
        <dbReference type="ARBA" id="ARBA00023136"/>
    </source>
</evidence>
<dbReference type="InterPro" id="IPR001173">
    <property type="entry name" value="Glyco_trans_2-like"/>
</dbReference>
<evidence type="ECO:0000256" key="3">
    <source>
        <dbReference type="ARBA" id="ARBA00022676"/>
    </source>
</evidence>
<dbReference type="EMBL" id="FOQH01000007">
    <property type="protein sequence ID" value="SFI50543.1"/>
    <property type="molecule type" value="Genomic_DNA"/>
</dbReference>
<dbReference type="InterPro" id="IPR029044">
    <property type="entry name" value="Nucleotide-diphossugar_trans"/>
</dbReference>
<gene>
    <name evidence="8" type="ORF">SAMN05216258_107189</name>
</gene>
<evidence type="ECO:0000256" key="2">
    <source>
        <dbReference type="ARBA" id="ARBA00022475"/>
    </source>
</evidence>
<dbReference type="Gene3D" id="3.90.550.10">
    <property type="entry name" value="Spore Coat Polysaccharide Biosynthesis Protein SpsA, Chain A"/>
    <property type="match status" value="1"/>
</dbReference>
<dbReference type="AlphaFoldDB" id="A0A1I3IRY9"/>
<evidence type="ECO:0000313" key="8">
    <source>
        <dbReference type="EMBL" id="SFI50543.1"/>
    </source>
</evidence>
<dbReference type="GO" id="GO:0005886">
    <property type="term" value="C:plasma membrane"/>
    <property type="evidence" value="ECO:0007669"/>
    <property type="project" value="UniProtKB-SubCell"/>
</dbReference>
<feature type="domain" description="Glycosyltransferase 2-like" evidence="7">
    <location>
        <begin position="12"/>
        <end position="146"/>
    </location>
</feature>
<evidence type="ECO:0000256" key="1">
    <source>
        <dbReference type="ARBA" id="ARBA00004236"/>
    </source>
</evidence>
<keyword evidence="6" id="KW-0812">Transmembrane</keyword>
<dbReference type="PANTHER" id="PTHR43646:SF2">
    <property type="entry name" value="GLYCOSYLTRANSFERASE 2-LIKE DOMAIN-CONTAINING PROTEIN"/>
    <property type="match status" value="1"/>
</dbReference>
<evidence type="ECO:0000313" key="9">
    <source>
        <dbReference type="Proteomes" id="UP000199377"/>
    </source>
</evidence>
<protein>
    <submittedName>
        <fullName evidence="8">Glycosyl transferase family 2</fullName>
    </submittedName>
</protein>
<dbReference type="Pfam" id="PF00535">
    <property type="entry name" value="Glycos_transf_2"/>
    <property type="match status" value="1"/>
</dbReference>
<evidence type="ECO:0000259" key="7">
    <source>
        <dbReference type="Pfam" id="PF00535"/>
    </source>
</evidence>
<reference evidence="8 9" key="1">
    <citation type="submission" date="2016-10" db="EMBL/GenBank/DDBJ databases">
        <authorList>
            <person name="de Groot N.N."/>
        </authorList>
    </citation>
    <scope>NUCLEOTIDE SEQUENCE [LARGE SCALE GENOMIC DNA]</scope>
    <source>
        <strain evidence="8 9">CGMCC 1.11030</strain>
    </source>
</reference>
<keyword evidence="6" id="KW-1133">Transmembrane helix</keyword>
<name>A0A1I3IRY9_9RHOB</name>
<evidence type="ECO:0000256" key="6">
    <source>
        <dbReference type="SAM" id="Phobius"/>
    </source>
</evidence>
<dbReference type="GO" id="GO:0016757">
    <property type="term" value="F:glycosyltransferase activity"/>
    <property type="evidence" value="ECO:0007669"/>
    <property type="project" value="UniProtKB-KW"/>
</dbReference>
<keyword evidence="3" id="KW-0328">Glycosyltransferase</keyword>
<accession>A0A1I3IRY9</accession>
<feature type="transmembrane region" description="Helical" evidence="6">
    <location>
        <begin position="251"/>
        <end position="271"/>
    </location>
</feature>
<dbReference type="STRING" id="1114924.SAMN05216258_107189"/>
<dbReference type="Proteomes" id="UP000199377">
    <property type="component" value="Unassembled WGS sequence"/>
</dbReference>